<reference evidence="1 2" key="1">
    <citation type="submission" date="2015-01" db="EMBL/GenBank/DDBJ databases">
        <title>The Genome Sequence of Cryptococcus gattii Ram5.</title>
        <authorList>
            <consortium name="The Broad Institute Genomics Platform"/>
            <person name="Cuomo C."/>
            <person name="Litvintseva A."/>
            <person name="Chen Y."/>
            <person name="Heitman J."/>
            <person name="Sun S."/>
            <person name="Springer D."/>
            <person name="Dromer F."/>
            <person name="Young S."/>
            <person name="Zeng Q."/>
            <person name="Gargeya S."/>
            <person name="Abouelleil A."/>
            <person name="Alvarado L."/>
            <person name="Chapman S.B."/>
            <person name="Gainer-Dewar J."/>
            <person name="Goldberg J."/>
            <person name="Griggs A."/>
            <person name="Gujja S."/>
            <person name="Hansen M."/>
            <person name="Howarth C."/>
            <person name="Imamovic A."/>
            <person name="Larimer J."/>
            <person name="Murphy C."/>
            <person name="Naylor J."/>
            <person name="Pearson M."/>
            <person name="Priest M."/>
            <person name="Roberts A."/>
            <person name="Saif S."/>
            <person name="Shea T."/>
            <person name="Sykes S."/>
            <person name="Wortman J."/>
            <person name="Nusbaum C."/>
            <person name="Birren B."/>
        </authorList>
    </citation>
    <scope>NUCLEOTIDE SEQUENCE [LARGE SCALE GENOMIC DNA]</scope>
    <source>
        <strain evidence="1 2">Ram5</strain>
    </source>
</reference>
<dbReference type="AlphaFoldDB" id="A0A0D0T7Y0"/>
<dbReference type="Proteomes" id="UP000053392">
    <property type="component" value="Unassembled WGS sequence"/>
</dbReference>
<dbReference type="HOGENOM" id="CLU_1151735_0_0_1"/>
<dbReference type="EMBL" id="KN847899">
    <property type="protein sequence ID" value="KIR42057.1"/>
    <property type="molecule type" value="Genomic_DNA"/>
</dbReference>
<dbReference type="OrthoDB" id="2575593at2759"/>
<sequence>MGCIEGMEDDHDGTFGLLQDGHFFETPELSSKEVSDVLQEFVLHSIRRGKRVREWGKEVSLAFSRAPSLPAISDALATPLLSTLLPFTRLPANSYFPTPEPPLPTSLLPNSLLSALTRNQLIDTLVRLGKDDRLISKRLHYGQELVLELCLEYIGRRWRSSEAVAENVVETNNGRIRSQVRPGFVTSFQLVTRLNSSDRSIYLHPDSRPYQNITWWIERRLPAGMAYPLILEECKTMKQGE</sequence>
<gene>
    <name evidence="1" type="ORF">I313_02220</name>
</gene>
<evidence type="ECO:0000313" key="1">
    <source>
        <dbReference type="EMBL" id="KIR42057.1"/>
    </source>
</evidence>
<organism evidence="1 2">
    <name type="scientific">Cryptococcus deuterogattii Ram5</name>
    <dbReference type="NCBI Taxonomy" id="1296110"/>
    <lineage>
        <taxon>Eukaryota</taxon>
        <taxon>Fungi</taxon>
        <taxon>Dikarya</taxon>
        <taxon>Basidiomycota</taxon>
        <taxon>Agaricomycotina</taxon>
        <taxon>Tremellomycetes</taxon>
        <taxon>Tremellales</taxon>
        <taxon>Cryptococcaceae</taxon>
        <taxon>Cryptococcus</taxon>
        <taxon>Cryptococcus gattii species complex</taxon>
    </lineage>
</organism>
<proteinExistence type="predicted"/>
<protein>
    <submittedName>
        <fullName evidence="1">Uncharacterized protein</fullName>
    </submittedName>
</protein>
<name>A0A0D0T7Y0_9TREE</name>
<keyword evidence="2" id="KW-1185">Reference proteome</keyword>
<evidence type="ECO:0000313" key="2">
    <source>
        <dbReference type="Proteomes" id="UP000053392"/>
    </source>
</evidence>
<accession>A0A0D0T7Y0</accession>